<comment type="caution">
    <text evidence="5">The sequence shown here is derived from an EMBL/GenBank/DDBJ whole genome shotgun (WGS) entry which is preliminary data.</text>
</comment>
<feature type="domain" description="Cytochrome c-552/4" evidence="4">
    <location>
        <begin position="29"/>
        <end position="70"/>
    </location>
</feature>
<feature type="signal peptide" evidence="3">
    <location>
        <begin position="1"/>
        <end position="21"/>
    </location>
</feature>
<dbReference type="InterPro" id="IPR051829">
    <property type="entry name" value="Multiheme_Cytochr_ET"/>
</dbReference>
<dbReference type="Pfam" id="PF13447">
    <property type="entry name" value="Multi-haem_cyto"/>
    <property type="match status" value="1"/>
</dbReference>
<dbReference type="Gene3D" id="1.10.780.10">
    <property type="entry name" value="Hydroxylamine Oxidoreductase, Chain A, domain 1"/>
    <property type="match status" value="1"/>
</dbReference>
<dbReference type="PANTHER" id="PTHR35038">
    <property type="entry name" value="DISSIMILATORY SULFITE REDUCTASE SIRA"/>
    <property type="match status" value="1"/>
</dbReference>
<evidence type="ECO:0000256" key="2">
    <source>
        <dbReference type="SAM" id="MobiDB-lite"/>
    </source>
</evidence>
<keyword evidence="6" id="KW-1185">Reference proteome</keyword>
<dbReference type="RefSeq" id="WP_157072802.1">
    <property type="nucleotide sequence ID" value="NZ_LNQR01000022.1"/>
</dbReference>
<organism evidence="5 6">
    <name type="scientific">Candidatus Magnetominusculus xianensis</name>
    <dbReference type="NCBI Taxonomy" id="1748249"/>
    <lineage>
        <taxon>Bacteria</taxon>
        <taxon>Pseudomonadati</taxon>
        <taxon>Nitrospirota</taxon>
        <taxon>Nitrospiria</taxon>
        <taxon>Nitrospirales</taxon>
        <taxon>Nitrospiraceae</taxon>
        <taxon>Candidatus Magnetominusculus</taxon>
    </lineage>
</organism>
<keyword evidence="5" id="KW-0560">Oxidoreductase</keyword>
<accession>A0ABR5SMS0</accession>
<evidence type="ECO:0000259" key="4">
    <source>
        <dbReference type="Pfam" id="PF13435"/>
    </source>
</evidence>
<dbReference type="Gene3D" id="1.20.850.10">
    <property type="entry name" value="Hydroxylamine Oxidoreductase, Chain A, domain 2"/>
    <property type="match status" value="1"/>
</dbReference>
<dbReference type="PANTHER" id="PTHR35038:SF8">
    <property type="entry name" value="C-TYPE POLYHEME CYTOCHROME OMCC"/>
    <property type="match status" value="1"/>
</dbReference>
<gene>
    <name evidence="5" type="ORF">ASN18_0563</name>
</gene>
<feature type="compositionally biased region" description="Basic and acidic residues" evidence="2">
    <location>
        <begin position="469"/>
        <end position="487"/>
    </location>
</feature>
<dbReference type="InterPro" id="IPR036280">
    <property type="entry name" value="Multihaem_cyt_sf"/>
</dbReference>
<dbReference type="Proteomes" id="UP000060487">
    <property type="component" value="Unassembled WGS sequence"/>
</dbReference>
<feature type="domain" description="Cytochrome c-552/4" evidence="4">
    <location>
        <begin position="96"/>
        <end position="170"/>
    </location>
</feature>
<sequence>MSKKLFFVLVFMFAAATYSFAAELKLEIPKELSKESQACVACHSNTTSNIYAHWGRSKHYRGNVGCYECHMKKKGEPGAFEHNGATISVIVSPKDCGKCHAKEYDEFANSHHSKAGRIMGSLDNILADVAEGNSGMKTEAFPMGVSAAAVNGCWQCHGSVIKVNKDGKLDPATWPNTGMGRVNPDGSEGSCSACHQRHEFSVAQARQPENCGKCHMGPDHPQIEIFTESKHGINYYANKDRMNLESSKWIVGEDYTAAPTCATCHMSATKDMPVTHNVGLRIKWNNRPAQLKQAHETDLVWGLPSGKITGDMRMASMKKVCVSCHNVNFTEAFYIQYEAQMQLYSEKWAKPGEKLHKKATEVLKAVKGNEYASFANKIDYTWFELWHHEGRRVRHAASMQAPDYTQWHGNYDLARNWYGSYVPELKEVIEMGKKSPNKEANMKADELEKMLHEIQNTENHKWSIGNEDPSVKADRKKRIDEFDKRYK</sequence>
<dbReference type="EMBL" id="LNQR01000022">
    <property type="protein sequence ID" value="KWT92159.1"/>
    <property type="molecule type" value="Genomic_DNA"/>
</dbReference>
<proteinExistence type="predicted"/>
<keyword evidence="1 3" id="KW-0732">Signal</keyword>
<evidence type="ECO:0000256" key="3">
    <source>
        <dbReference type="SAM" id="SignalP"/>
    </source>
</evidence>
<protein>
    <submittedName>
        <fullName evidence="5">Hydroxylamine oxidoreductase</fullName>
        <ecNumber evidence="5">1.7.2.6</ecNumber>
    </submittedName>
</protein>
<feature type="region of interest" description="Disordered" evidence="2">
    <location>
        <begin position="458"/>
        <end position="487"/>
    </location>
</feature>
<dbReference type="GO" id="GO:0016491">
    <property type="term" value="F:oxidoreductase activity"/>
    <property type="evidence" value="ECO:0007669"/>
    <property type="project" value="UniProtKB-KW"/>
</dbReference>
<dbReference type="SUPFAM" id="SSF48695">
    <property type="entry name" value="Multiheme cytochromes"/>
    <property type="match status" value="1"/>
</dbReference>
<dbReference type="EC" id="1.7.2.6" evidence="5"/>
<dbReference type="Pfam" id="PF13435">
    <property type="entry name" value="Cytochrome_C554"/>
    <property type="match status" value="2"/>
</dbReference>
<name>A0ABR5SMS0_9BACT</name>
<feature type="chain" id="PRO_5045792243" evidence="3">
    <location>
        <begin position="22"/>
        <end position="487"/>
    </location>
</feature>
<evidence type="ECO:0000313" key="6">
    <source>
        <dbReference type="Proteomes" id="UP000060487"/>
    </source>
</evidence>
<evidence type="ECO:0000313" key="5">
    <source>
        <dbReference type="EMBL" id="KWT92159.1"/>
    </source>
</evidence>
<dbReference type="InterPro" id="IPR023155">
    <property type="entry name" value="Cyt_c-552/4"/>
</dbReference>
<reference evidence="5 6" key="1">
    <citation type="submission" date="2015-11" db="EMBL/GenBank/DDBJ databases">
        <authorList>
            <person name="Lin W."/>
        </authorList>
    </citation>
    <scope>NUCLEOTIDE SEQUENCE [LARGE SCALE GENOMIC DNA]</scope>
    <source>
        <strain evidence="5 6">HCH-1</strain>
    </source>
</reference>
<evidence type="ECO:0000256" key="1">
    <source>
        <dbReference type="ARBA" id="ARBA00022729"/>
    </source>
</evidence>